<sequence length="600" mass="63939">MTLLYGYGNNVTDSGSYTLVPALPVLGVISLGGAGATFSGKIDSNGNVTSETNASVNFTPSLISLANPWNVTSQKGAVVTVTGLTGGAINALTGATFNADGGTIAMSGSSAISALSGSTYNISNGGTLVLNDVQGQSAISALGGSSVNFGDGGGTLLIEPGSNVSIIAFQSINGFEKPGSTIEIPGATKIVSVSNNNGNTNILTDNGKTITVQGDFYDYKTQNNLYQSSQDGNLYISSTPQNNTETDGVLVCFLSGSMIRTSEGDMPVEDIQIGDQVIAFDWKNNKDVTRSVVWVGKAHATVRPELHDDEAGWPVRVLKDAIADGVPYKDMLITAEHCLFFKDRFVPVRMLVNGVSIFYDKSITSYDYYHVETEQHSVITADGMLTESYLDTGNRSSFRQEGKIAALRGAVKSWEDDAGAPLGVERSFVEPLFRAIEWREDKVSAEQVHAAPELTIDPDLHLVTETGAVVRPIRQNAQHYSFMLPRDTKSVSIVSRASRPSDVIGPFVDDRRYMGVAVGEVRLLCAKQQFDITSHLTAEKPAGWHADMAWDGVAWTSGNAELPLGDHLSNGKMGLLSITVRAAGPYVVENQKPTTSVKSA</sequence>
<dbReference type="PATRIC" id="fig|104102.12.peg.742"/>
<protein>
    <recommendedName>
        <fullName evidence="1">Hedgehog/Intein (Hint) domain-containing protein</fullName>
    </recommendedName>
</protein>
<dbReference type="Proteomes" id="UP000075411">
    <property type="component" value="Unassembled WGS sequence"/>
</dbReference>
<dbReference type="RefSeq" id="WP_061487747.1">
    <property type="nucleotide sequence ID" value="NZ_LHZT01000110.1"/>
</dbReference>
<dbReference type="OrthoDB" id="7284755at2"/>
<dbReference type="InterPro" id="IPR028992">
    <property type="entry name" value="Hedgehog/Intein_dom"/>
</dbReference>
<dbReference type="Gene3D" id="2.170.16.10">
    <property type="entry name" value="Hedgehog/Intein (Hint) domain"/>
    <property type="match status" value="1"/>
</dbReference>
<name>A0A149U0S4_9PROT</name>
<evidence type="ECO:0000313" key="3">
    <source>
        <dbReference type="Proteomes" id="UP000075411"/>
    </source>
</evidence>
<dbReference type="EMBL" id="LHZT01000110">
    <property type="protein sequence ID" value="KXV58970.1"/>
    <property type="molecule type" value="Genomic_DNA"/>
</dbReference>
<gene>
    <name evidence="2" type="ORF">AD947_05155</name>
</gene>
<feature type="domain" description="Hedgehog/Intein (Hint)" evidence="1">
    <location>
        <begin position="251"/>
        <end position="392"/>
    </location>
</feature>
<dbReference type="InterPro" id="IPR036844">
    <property type="entry name" value="Hint_dom_sf"/>
</dbReference>
<accession>A0A149U0S4</accession>
<dbReference type="Pfam" id="PF13403">
    <property type="entry name" value="Hint_2"/>
    <property type="match status" value="1"/>
</dbReference>
<dbReference type="SUPFAM" id="SSF51294">
    <property type="entry name" value="Hedgehog/intein (Hint) domain"/>
    <property type="match status" value="1"/>
</dbReference>
<evidence type="ECO:0000313" key="2">
    <source>
        <dbReference type="EMBL" id="KXV58970.1"/>
    </source>
</evidence>
<comment type="caution">
    <text evidence="2">The sequence shown here is derived from an EMBL/GenBank/DDBJ whole genome shotgun (WGS) entry which is preliminary data.</text>
</comment>
<organism evidence="2 3">
    <name type="scientific">Acetobacter tropicalis</name>
    <dbReference type="NCBI Taxonomy" id="104102"/>
    <lineage>
        <taxon>Bacteria</taxon>
        <taxon>Pseudomonadati</taxon>
        <taxon>Pseudomonadota</taxon>
        <taxon>Alphaproteobacteria</taxon>
        <taxon>Acetobacterales</taxon>
        <taxon>Acetobacteraceae</taxon>
        <taxon>Acetobacter</taxon>
    </lineage>
</organism>
<proteinExistence type="predicted"/>
<dbReference type="AlphaFoldDB" id="A0A149U0S4"/>
<evidence type="ECO:0000259" key="1">
    <source>
        <dbReference type="Pfam" id="PF13403"/>
    </source>
</evidence>
<reference evidence="2 3" key="1">
    <citation type="submission" date="2015-06" db="EMBL/GenBank/DDBJ databases">
        <title>Improved classification and identification of acetic acid bacteria using matrix-assisted laser desorption/ionization time-of-flight mass spectrometry; Gluconobacter nephelii and Gluconobacter uchimurae are later heterotypic synonyms of Gluconobacter japonicus and Gluconobacter oxydans, respectively.</title>
        <authorList>
            <person name="Li L."/>
            <person name="Cleenwerck I."/>
            <person name="De Vuyst L."/>
            <person name="Vandamme P."/>
        </authorList>
    </citation>
    <scope>NUCLEOTIDE SEQUENCE [LARGE SCALE GENOMIC DNA]</scope>
    <source>
        <strain evidence="2 3">LMG 1663</strain>
    </source>
</reference>